<organism evidence="1 2">
    <name type="scientific">Mucor plumbeus</name>
    <dbReference type="NCBI Taxonomy" id="97098"/>
    <lineage>
        <taxon>Eukaryota</taxon>
        <taxon>Fungi</taxon>
        <taxon>Fungi incertae sedis</taxon>
        <taxon>Mucoromycota</taxon>
        <taxon>Mucoromycotina</taxon>
        <taxon>Mucoromycetes</taxon>
        <taxon>Mucorales</taxon>
        <taxon>Mucorineae</taxon>
        <taxon>Mucoraceae</taxon>
        <taxon>Mucor</taxon>
    </lineage>
</organism>
<evidence type="ECO:0000313" key="2">
    <source>
        <dbReference type="Proteomes" id="UP000650833"/>
    </source>
</evidence>
<dbReference type="SUPFAM" id="SSF56672">
    <property type="entry name" value="DNA/RNA polymerases"/>
    <property type="match status" value="1"/>
</dbReference>
<gene>
    <name evidence="1" type="ORF">INT46_005486</name>
</gene>
<evidence type="ECO:0000313" key="1">
    <source>
        <dbReference type="EMBL" id="KAG2189635.1"/>
    </source>
</evidence>
<comment type="caution">
    <text evidence="1">The sequence shown here is derived from an EMBL/GenBank/DDBJ whole genome shotgun (WGS) entry which is preliminary data.</text>
</comment>
<dbReference type="Proteomes" id="UP000650833">
    <property type="component" value="Unassembled WGS sequence"/>
</dbReference>
<dbReference type="InterPro" id="IPR052055">
    <property type="entry name" value="Hepadnavirus_pol/RT"/>
</dbReference>
<proteinExistence type="predicted"/>
<dbReference type="PANTHER" id="PTHR33050:SF7">
    <property type="entry name" value="RIBONUCLEASE H"/>
    <property type="match status" value="1"/>
</dbReference>
<sequence>MEYNNGGVCPVFNLRKLNRYPDASHFKMVAIKDVASMIQPNDCIVSVGLSNAFLHVDLHPDFRKFLRLKWKRLDIGSRHEKSRTVIGQCSSNILQQLGWFVDFRKSVLTPQQHLEHLGFVLNTTTMTATLPLEKLRDIRRSVASSSKFWTSQRDNRREYFTA</sequence>
<dbReference type="PANTHER" id="PTHR33050">
    <property type="entry name" value="REVERSE TRANSCRIPTASE DOMAIN-CONTAINING PROTEIN"/>
    <property type="match status" value="1"/>
</dbReference>
<keyword evidence="2" id="KW-1185">Reference proteome</keyword>
<protein>
    <submittedName>
        <fullName evidence="1">Uncharacterized protein</fullName>
    </submittedName>
</protein>
<dbReference type="OrthoDB" id="2286148at2759"/>
<accession>A0A8H7UNF8</accession>
<dbReference type="AlphaFoldDB" id="A0A8H7UNF8"/>
<dbReference type="InterPro" id="IPR043502">
    <property type="entry name" value="DNA/RNA_pol_sf"/>
</dbReference>
<reference evidence="1" key="1">
    <citation type="submission" date="2020-12" db="EMBL/GenBank/DDBJ databases">
        <title>Metabolic potential, ecology and presence of endohyphal bacteria is reflected in genomic diversity of Mucoromycotina.</title>
        <authorList>
            <person name="Muszewska A."/>
            <person name="Okrasinska A."/>
            <person name="Steczkiewicz K."/>
            <person name="Drgas O."/>
            <person name="Orlowska M."/>
            <person name="Perlinska-Lenart U."/>
            <person name="Aleksandrzak-Piekarczyk T."/>
            <person name="Szatraj K."/>
            <person name="Zielenkiewicz U."/>
            <person name="Pilsyk S."/>
            <person name="Malc E."/>
            <person name="Mieczkowski P."/>
            <person name="Kruszewska J.S."/>
            <person name="Biernat P."/>
            <person name="Pawlowska J."/>
        </authorList>
    </citation>
    <scope>NUCLEOTIDE SEQUENCE</scope>
    <source>
        <strain evidence="1">CBS 226.32</strain>
    </source>
</reference>
<name>A0A8H7UNF8_9FUNG</name>
<dbReference type="EMBL" id="JAEPRC010001323">
    <property type="protein sequence ID" value="KAG2189635.1"/>
    <property type="molecule type" value="Genomic_DNA"/>
</dbReference>